<dbReference type="InterPro" id="IPR005135">
    <property type="entry name" value="Endo/exonuclease/phosphatase"/>
</dbReference>
<feature type="region of interest" description="Disordered" evidence="1">
    <location>
        <begin position="672"/>
        <end position="694"/>
    </location>
</feature>
<gene>
    <name evidence="3" type="ORF">AAG570_013887</name>
</gene>
<keyword evidence="4" id="KW-1185">Reference proteome</keyword>
<evidence type="ECO:0000313" key="3">
    <source>
        <dbReference type="EMBL" id="KAL1129360.1"/>
    </source>
</evidence>
<feature type="compositionally biased region" description="Pro residues" evidence="1">
    <location>
        <begin position="290"/>
        <end position="302"/>
    </location>
</feature>
<dbReference type="Pfam" id="PF14529">
    <property type="entry name" value="Exo_endo_phos_2"/>
    <property type="match status" value="1"/>
</dbReference>
<dbReference type="InterPro" id="IPR000477">
    <property type="entry name" value="RT_dom"/>
</dbReference>
<feature type="region of interest" description="Disordered" evidence="1">
    <location>
        <begin position="263"/>
        <end position="396"/>
    </location>
</feature>
<feature type="compositionally biased region" description="Polar residues" evidence="1">
    <location>
        <begin position="362"/>
        <end position="380"/>
    </location>
</feature>
<name>A0ABD0YDG3_9HEMI</name>
<accession>A0ABD0YDG3</accession>
<feature type="compositionally biased region" description="Basic and acidic residues" evidence="1">
    <location>
        <begin position="1"/>
        <end position="22"/>
    </location>
</feature>
<feature type="domain" description="Reverse transcriptase" evidence="2">
    <location>
        <begin position="788"/>
        <end position="1030"/>
    </location>
</feature>
<feature type="compositionally biased region" description="Basic residues" evidence="1">
    <location>
        <begin position="335"/>
        <end position="344"/>
    </location>
</feature>
<protein>
    <recommendedName>
        <fullName evidence="2">Reverse transcriptase domain-containing protein</fullName>
    </recommendedName>
</protein>
<evidence type="ECO:0000313" key="4">
    <source>
        <dbReference type="Proteomes" id="UP001558652"/>
    </source>
</evidence>
<dbReference type="Gene3D" id="3.60.10.10">
    <property type="entry name" value="Endonuclease/exonuclease/phosphatase"/>
    <property type="match status" value="1"/>
</dbReference>
<dbReference type="GO" id="GO:0071897">
    <property type="term" value="P:DNA biosynthetic process"/>
    <property type="evidence" value="ECO:0007669"/>
    <property type="project" value="UniProtKB-ARBA"/>
</dbReference>
<dbReference type="SUPFAM" id="SSF56219">
    <property type="entry name" value="DNase I-like"/>
    <property type="match status" value="1"/>
</dbReference>
<proteinExistence type="predicted"/>
<sequence>MAISRNRFEPRNSKQETTDHVRHPSFTSDNELQETVRAQNPEWIASWRATFRRVVTIILGILRPHTSHSIPNGLLFRTVLILHCFQFLEECLLKGVERSLGKKNEIVYRNIKAVLREGPLQFGIAKTNSELSGLVKYEWHRTPPEEAHEDLPCTSSVMEHPITLPGITPATVLSDTTGNHPDAASASATATCKPPPIHIAEQYRHTKGYCNRPARCVRCGRDHDSATCEKSRDTPATCALCGGDHPANYKGCTVYKDLQKISKPVGNKRDIPPPTSEPATTDGGRSSSYPPAPPAVSRPPPRAVVAVPPARSRPTDTTTARVIVPIVNNPDNKNKKFSQIKPHIHPAPPSFAQVVSKRKNRPATTTPNSTPQRAQPKTPQTLPPTGPSSTPVAHSSTTTPVFSIQIVTALASFTNEFRTLASDLIAALTSLSSLLTTLTSRFLSGGDYNCKHPTWGSRVATPRGRMLYRVINQNGYDTISPDNPTYWPTHPNRLPDVLDFFITSGLRGIHSLSQVLNDLSSDHSPVLLTTSLDPILELPPPILTPGYTDWNYFAQSLDSVIDLRVPLKTPEDLDEAVQEFTLAVQRTARTSSQPPTPKYNTQSINLPQHIRLLITHKRRARSKWQRTRYPSDRQHYEQLAHELRSELSSFRSDTYNSYIISLSTHDRSLWDSTKRLPRSHPTPSPLRHPDNSWARSDEDKAQLFANHLRSIFQPSPESDPIHSHQVQEYLDSPLPLTLPPSPFSPSEVTYAIQHLPRKKSPGYDLITGEILRHLPRRAILFLTYLYNAILRTTYFPLLWKFAHIKMIPKPNKLHTEPFAYRPISLLPIFSKLFEKLFLKRLVPIFESQNIIPSHQFGFRPFHSTIHQCLHIVDIISSSLEQKQYCGAAFLDVEQAFDRVWHPGLLYKLKKILPSTYYLILQSYLKDRYSDIQSQKGGKLHLPSSVVSCVLFLWNMFRRLDAIFCLRASSKRRNMFHKNKTQETTEEDICRAVDWEGHDFDGEFRCTRIVTSLAEHRVCFHVTSPSRFHVT</sequence>
<feature type="compositionally biased region" description="Polar residues" evidence="1">
    <location>
        <begin position="387"/>
        <end position="396"/>
    </location>
</feature>
<feature type="region of interest" description="Disordered" evidence="1">
    <location>
        <begin position="1"/>
        <end position="32"/>
    </location>
</feature>
<feature type="compositionally biased region" description="Low complexity" evidence="1">
    <location>
        <begin position="303"/>
        <end position="312"/>
    </location>
</feature>
<dbReference type="EMBL" id="JBFDAA010000009">
    <property type="protein sequence ID" value="KAL1129360.1"/>
    <property type="molecule type" value="Genomic_DNA"/>
</dbReference>
<reference evidence="3 4" key="1">
    <citation type="submission" date="2024-07" db="EMBL/GenBank/DDBJ databases">
        <title>Chromosome-level genome assembly of the water stick insect Ranatra chinensis (Heteroptera: Nepidae).</title>
        <authorList>
            <person name="Liu X."/>
        </authorList>
    </citation>
    <scope>NUCLEOTIDE SEQUENCE [LARGE SCALE GENOMIC DNA]</scope>
    <source>
        <strain evidence="3">Cailab_2021Rc</strain>
        <tissue evidence="3">Muscle</tissue>
    </source>
</reference>
<dbReference type="AlphaFoldDB" id="A0ABD0YDG3"/>
<dbReference type="Proteomes" id="UP001558652">
    <property type="component" value="Unassembled WGS sequence"/>
</dbReference>
<organism evidence="3 4">
    <name type="scientific">Ranatra chinensis</name>
    <dbReference type="NCBI Taxonomy" id="642074"/>
    <lineage>
        <taxon>Eukaryota</taxon>
        <taxon>Metazoa</taxon>
        <taxon>Ecdysozoa</taxon>
        <taxon>Arthropoda</taxon>
        <taxon>Hexapoda</taxon>
        <taxon>Insecta</taxon>
        <taxon>Pterygota</taxon>
        <taxon>Neoptera</taxon>
        <taxon>Paraneoptera</taxon>
        <taxon>Hemiptera</taxon>
        <taxon>Heteroptera</taxon>
        <taxon>Panheteroptera</taxon>
        <taxon>Nepomorpha</taxon>
        <taxon>Nepidae</taxon>
        <taxon>Ranatrinae</taxon>
        <taxon>Ranatra</taxon>
    </lineage>
</organism>
<evidence type="ECO:0000256" key="1">
    <source>
        <dbReference type="SAM" id="MobiDB-lite"/>
    </source>
</evidence>
<dbReference type="CDD" id="cd01650">
    <property type="entry name" value="RT_nLTR_like"/>
    <property type="match status" value="1"/>
</dbReference>
<dbReference type="PANTHER" id="PTHR19446">
    <property type="entry name" value="REVERSE TRANSCRIPTASES"/>
    <property type="match status" value="1"/>
</dbReference>
<dbReference type="Pfam" id="PF00078">
    <property type="entry name" value="RVT_1"/>
    <property type="match status" value="1"/>
</dbReference>
<dbReference type="InterPro" id="IPR036691">
    <property type="entry name" value="Endo/exonu/phosph_ase_sf"/>
</dbReference>
<dbReference type="InterPro" id="IPR043502">
    <property type="entry name" value="DNA/RNA_pol_sf"/>
</dbReference>
<comment type="caution">
    <text evidence="3">The sequence shown here is derived from an EMBL/GenBank/DDBJ whole genome shotgun (WGS) entry which is preliminary data.</text>
</comment>
<dbReference type="SUPFAM" id="SSF56672">
    <property type="entry name" value="DNA/RNA polymerases"/>
    <property type="match status" value="1"/>
</dbReference>
<evidence type="ECO:0000259" key="2">
    <source>
        <dbReference type="PROSITE" id="PS50878"/>
    </source>
</evidence>
<dbReference type="PROSITE" id="PS50878">
    <property type="entry name" value="RT_POL"/>
    <property type="match status" value="1"/>
</dbReference>